<feature type="repeat" description="ANK" evidence="3">
    <location>
        <begin position="143"/>
        <end position="175"/>
    </location>
</feature>
<dbReference type="SUPFAM" id="SSF48403">
    <property type="entry name" value="Ankyrin repeat"/>
    <property type="match status" value="1"/>
</dbReference>
<dbReference type="AlphaFoldDB" id="A0AAV1I9E0"/>
<dbReference type="PANTHER" id="PTHR24171">
    <property type="entry name" value="ANKYRIN REPEAT DOMAIN-CONTAINING PROTEIN 39-RELATED"/>
    <property type="match status" value="1"/>
</dbReference>
<dbReference type="SMART" id="SM00248">
    <property type="entry name" value="ANK"/>
    <property type="match status" value="4"/>
</dbReference>
<feature type="compositionally biased region" description="Low complexity" evidence="4">
    <location>
        <begin position="303"/>
        <end position="324"/>
    </location>
</feature>
<dbReference type="InterPro" id="IPR002110">
    <property type="entry name" value="Ankyrin_rpt"/>
</dbReference>
<dbReference type="InterPro" id="IPR036770">
    <property type="entry name" value="Ankyrin_rpt-contain_sf"/>
</dbReference>
<gene>
    <name evidence="5" type="ORF">CVIRNUC_006027</name>
</gene>
<dbReference type="PROSITE" id="PS50088">
    <property type="entry name" value="ANK_REPEAT"/>
    <property type="match status" value="3"/>
</dbReference>
<evidence type="ECO:0000256" key="3">
    <source>
        <dbReference type="PROSITE-ProRule" id="PRU00023"/>
    </source>
</evidence>
<reference evidence="5 6" key="1">
    <citation type="submission" date="2023-10" db="EMBL/GenBank/DDBJ databases">
        <authorList>
            <person name="Maclean D."/>
            <person name="Macfadyen A."/>
        </authorList>
    </citation>
    <scope>NUCLEOTIDE SEQUENCE [LARGE SCALE GENOMIC DNA]</scope>
</reference>
<feature type="repeat" description="ANK" evidence="3">
    <location>
        <begin position="243"/>
        <end position="275"/>
    </location>
</feature>
<dbReference type="Proteomes" id="UP001314263">
    <property type="component" value="Unassembled WGS sequence"/>
</dbReference>
<dbReference type="PRINTS" id="PR01415">
    <property type="entry name" value="ANKYRIN"/>
</dbReference>
<dbReference type="Pfam" id="PF12796">
    <property type="entry name" value="Ank_2"/>
    <property type="match status" value="1"/>
</dbReference>
<dbReference type="GO" id="GO:0004842">
    <property type="term" value="F:ubiquitin-protein transferase activity"/>
    <property type="evidence" value="ECO:0007669"/>
    <property type="project" value="TreeGrafter"/>
</dbReference>
<evidence type="ECO:0000256" key="1">
    <source>
        <dbReference type="ARBA" id="ARBA00022737"/>
    </source>
</evidence>
<dbReference type="GO" id="GO:0085020">
    <property type="term" value="P:protein K6-linked ubiquitination"/>
    <property type="evidence" value="ECO:0007669"/>
    <property type="project" value="TreeGrafter"/>
</dbReference>
<name>A0AAV1I9E0_9CHLO</name>
<dbReference type="EMBL" id="CAUYUE010000007">
    <property type="protein sequence ID" value="CAK0782832.1"/>
    <property type="molecule type" value="Genomic_DNA"/>
</dbReference>
<protein>
    <recommendedName>
        <fullName evidence="7">Inhibitor of kappa B-like protein</fullName>
    </recommendedName>
</protein>
<evidence type="ECO:0000313" key="5">
    <source>
        <dbReference type="EMBL" id="CAK0782832.1"/>
    </source>
</evidence>
<comment type="caution">
    <text evidence="5">The sequence shown here is derived from an EMBL/GenBank/DDBJ whole genome shotgun (WGS) entry which is preliminary data.</text>
</comment>
<keyword evidence="1" id="KW-0677">Repeat</keyword>
<evidence type="ECO:0000313" key="6">
    <source>
        <dbReference type="Proteomes" id="UP001314263"/>
    </source>
</evidence>
<feature type="repeat" description="ANK" evidence="3">
    <location>
        <begin position="210"/>
        <end position="242"/>
    </location>
</feature>
<accession>A0AAV1I9E0</accession>
<dbReference type="PROSITE" id="PS50297">
    <property type="entry name" value="ANK_REP_REGION"/>
    <property type="match status" value="3"/>
</dbReference>
<feature type="region of interest" description="Disordered" evidence="4">
    <location>
        <begin position="303"/>
        <end position="337"/>
    </location>
</feature>
<proteinExistence type="predicted"/>
<dbReference type="Pfam" id="PF13857">
    <property type="entry name" value="Ank_5"/>
    <property type="match status" value="1"/>
</dbReference>
<organism evidence="5 6">
    <name type="scientific">Coccomyxa viridis</name>
    <dbReference type="NCBI Taxonomy" id="1274662"/>
    <lineage>
        <taxon>Eukaryota</taxon>
        <taxon>Viridiplantae</taxon>
        <taxon>Chlorophyta</taxon>
        <taxon>core chlorophytes</taxon>
        <taxon>Trebouxiophyceae</taxon>
        <taxon>Trebouxiophyceae incertae sedis</taxon>
        <taxon>Coccomyxaceae</taxon>
        <taxon>Coccomyxa</taxon>
    </lineage>
</organism>
<evidence type="ECO:0000256" key="2">
    <source>
        <dbReference type="ARBA" id="ARBA00023043"/>
    </source>
</evidence>
<keyword evidence="6" id="KW-1185">Reference proteome</keyword>
<dbReference type="Gene3D" id="1.25.40.20">
    <property type="entry name" value="Ankyrin repeat-containing domain"/>
    <property type="match status" value="2"/>
</dbReference>
<sequence length="458" mass="50296">MMKLFQGCLSPRTAPENLPNTRAKAERGVLMDRWQQYDQLSKEEDTWRQKAQAPIAGVIQLNEQDLKEMDTLPATNFGKNGLQETWTFYQETQGPKDLEHLAEDERQGVLDFIAAAADGNVRILEHSLKQAAIAKHINITDDGSRTVLVLAVEGNHAEAVSILLKAGADVNQSVAEEDTPLHIAIRYSHHTVAMLLIQHQSIAINTKNEDGWTPLHEACCLGNAEIAEALLKHGADAQARCKDGTTPMHKAARAGNAAVIALLLQAGADDSAVDKHGLEPVDCAVDEAIAKLLSEGSGGFHSAAPFNAPSADSAPSASPTTPRTPRMPRTPKQVNVASEQARRAYEARWQQFQSRTRTGKPDIRLAYIDIPWPADEFASNDELIQVVFACTLGAIEWKRRQRGELLRWHPDKFQGRYGALLLEADRGRIMHRVQAICELLNSATHAPMKTDSDVITSS</sequence>
<evidence type="ECO:0008006" key="7">
    <source>
        <dbReference type="Google" id="ProtNLM"/>
    </source>
</evidence>
<evidence type="ECO:0000256" key="4">
    <source>
        <dbReference type="SAM" id="MobiDB-lite"/>
    </source>
</evidence>
<keyword evidence="2 3" id="KW-0040">ANK repeat</keyword>
<dbReference type="PANTHER" id="PTHR24171:SF8">
    <property type="entry name" value="BRCA1-ASSOCIATED RING DOMAIN PROTEIN 1"/>
    <property type="match status" value="1"/>
</dbReference>